<organism evidence="3">
    <name type="scientific">Gongylonema pulchrum</name>
    <dbReference type="NCBI Taxonomy" id="637853"/>
    <lineage>
        <taxon>Eukaryota</taxon>
        <taxon>Metazoa</taxon>
        <taxon>Ecdysozoa</taxon>
        <taxon>Nematoda</taxon>
        <taxon>Chromadorea</taxon>
        <taxon>Rhabditida</taxon>
        <taxon>Spirurina</taxon>
        <taxon>Spiruromorpha</taxon>
        <taxon>Spiruroidea</taxon>
        <taxon>Gongylonematidae</taxon>
        <taxon>Gongylonema</taxon>
    </lineage>
</organism>
<reference evidence="3" key="1">
    <citation type="submission" date="2016-06" db="UniProtKB">
        <authorList>
            <consortium name="WormBaseParasite"/>
        </authorList>
    </citation>
    <scope>IDENTIFICATION</scope>
</reference>
<evidence type="ECO:0000313" key="1">
    <source>
        <dbReference type="EMBL" id="VDN18153.1"/>
    </source>
</evidence>
<dbReference type="WBParaSite" id="GPUH_0001098401-mRNA-1">
    <property type="protein sequence ID" value="GPUH_0001098401-mRNA-1"/>
    <property type="gene ID" value="GPUH_0001098401"/>
</dbReference>
<reference evidence="1 2" key="2">
    <citation type="submission" date="2018-11" db="EMBL/GenBank/DDBJ databases">
        <authorList>
            <consortium name="Pathogen Informatics"/>
        </authorList>
    </citation>
    <scope>NUCLEOTIDE SEQUENCE [LARGE SCALE GENOMIC DNA]</scope>
</reference>
<sequence length="70" mass="8374">MEKLVVIDMLLTEWAADKFPEMNIRCPKVFSQRMRVAQGLLYYQRSQVRTLKQQTRDFAEKVKLLLNDLK</sequence>
<dbReference type="EMBL" id="UYRT01078264">
    <property type="protein sequence ID" value="VDN18153.1"/>
    <property type="molecule type" value="Genomic_DNA"/>
</dbReference>
<gene>
    <name evidence="1" type="ORF">GPUH_LOCUS10971</name>
</gene>
<name>A0A183DQI0_9BILA</name>
<accession>A0A183DQI0</accession>
<dbReference type="Proteomes" id="UP000271098">
    <property type="component" value="Unassembled WGS sequence"/>
</dbReference>
<protein>
    <submittedName>
        <fullName evidence="1 3">Uncharacterized protein</fullName>
    </submittedName>
</protein>
<keyword evidence="2" id="KW-1185">Reference proteome</keyword>
<proteinExistence type="predicted"/>
<evidence type="ECO:0000313" key="2">
    <source>
        <dbReference type="Proteomes" id="UP000271098"/>
    </source>
</evidence>
<evidence type="ECO:0000313" key="3">
    <source>
        <dbReference type="WBParaSite" id="GPUH_0001098401-mRNA-1"/>
    </source>
</evidence>
<dbReference type="AlphaFoldDB" id="A0A183DQI0"/>